<gene>
    <name evidence="2" type="ORF">N7468_010683</name>
</gene>
<proteinExistence type="predicted"/>
<dbReference type="RefSeq" id="XP_058325501.1">
    <property type="nucleotide sequence ID" value="XM_058479978.1"/>
</dbReference>
<feature type="compositionally biased region" description="Acidic residues" evidence="1">
    <location>
        <begin position="175"/>
        <end position="184"/>
    </location>
</feature>
<dbReference type="AlphaFoldDB" id="A0A9W9N9R5"/>
<protein>
    <submittedName>
        <fullName evidence="2">Uncharacterized protein</fullName>
    </submittedName>
</protein>
<dbReference type="EMBL" id="JAPQKS010000009">
    <property type="protein sequence ID" value="KAJ5215004.1"/>
    <property type="molecule type" value="Genomic_DNA"/>
</dbReference>
<feature type="region of interest" description="Disordered" evidence="1">
    <location>
        <begin position="35"/>
        <end position="61"/>
    </location>
</feature>
<name>A0A9W9N9R5_9EURO</name>
<feature type="region of interest" description="Disordered" evidence="1">
    <location>
        <begin position="77"/>
        <end position="215"/>
    </location>
</feature>
<accession>A0A9W9N9R5</accession>
<evidence type="ECO:0000313" key="2">
    <source>
        <dbReference type="EMBL" id="KAJ5215004.1"/>
    </source>
</evidence>
<dbReference type="Proteomes" id="UP001150941">
    <property type="component" value="Unassembled WGS sequence"/>
</dbReference>
<feature type="compositionally biased region" description="Low complexity" evidence="1">
    <location>
        <begin position="110"/>
        <end position="119"/>
    </location>
</feature>
<evidence type="ECO:0000313" key="3">
    <source>
        <dbReference type="Proteomes" id="UP001150941"/>
    </source>
</evidence>
<reference evidence="2" key="2">
    <citation type="journal article" date="2023" name="IMA Fungus">
        <title>Comparative genomic study of the Penicillium genus elucidates a diverse pangenome and 15 lateral gene transfer events.</title>
        <authorList>
            <person name="Petersen C."/>
            <person name="Sorensen T."/>
            <person name="Nielsen M.R."/>
            <person name="Sondergaard T.E."/>
            <person name="Sorensen J.L."/>
            <person name="Fitzpatrick D.A."/>
            <person name="Frisvad J.C."/>
            <person name="Nielsen K.L."/>
        </authorList>
    </citation>
    <scope>NUCLEOTIDE SEQUENCE</scope>
    <source>
        <strain evidence="2">IBT 19713</strain>
    </source>
</reference>
<evidence type="ECO:0000256" key="1">
    <source>
        <dbReference type="SAM" id="MobiDB-lite"/>
    </source>
</evidence>
<reference evidence="2" key="1">
    <citation type="submission" date="2022-11" db="EMBL/GenBank/DDBJ databases">
        <authorList>
            <person name="Petersen C."/>
        </authorList>
    </citation>
    <scope>NUCLEOTIDE SEQUENCE</scope>
    <source>
        <strain evidence="2">IBT 19713</strain>
    </source>
</reference>
<keyword evidence="3" id="KW-1185">Reference proteome</keyword>
<comment type="caution">
    <text evidence="2">The sequence shown here is derived from an EMBL/GenBank/DDBJ whole genome shotgun (WGS) entry which is preliminary data.</text>
</comment>
<feature type="compositionally biased region" description="Low complexity" evidence="1">
    <location>
        <begin position="185"/>
        <end position="194"/>
    </location>
</feature>
<feature type="compositionally biased region" description="Basic residues" evidence="1">
    <location>
        <begin position="128"/>
        <end position="141"/>
    </location>
</feature>
<sequence length="215" mass="24146">MSSRSRISLPPTFRPPVFMRHEYLRWRAQDRIASQLGFRRPKRPSENLLLGWYDSDDDLSDAEPEYYYRSTSISEFSYDLGPGSESGMDPNSEAEPAAKDKPEPEPEPEPGAGAETGSEAEPEPTAPMRRRKRRSSTRGHSPRPLPPPEYIIELPVSDKQAGPVIVIKKFRKEEPEEPLAEEPETPSTPEAPQLLLPPAPSPPPVNKPSKSRKKK</sequence>
<organism evidence="2 3">
    <name type="scientific">Penicillium chermesinum</name>
    <dbReference type="NCBI Taxonomy" id="63820"/>
    <lineage>
        <taxon>Eukaryota</taxon>
        <taxon>Fungi</taxon>
        <taxon>Dikarya</taxon>
        <taxon>Ascomycota</taxon>
        <taxon>Pezizomycotina</taxon>
        <taxon>Eurotiomycetes</taxon>
        <taxon>Eurotiomycetidae</taxon>
        <taxon>Eurotiales</taxon>
        <taxon>Aspergillaceae</taxon>
        <taxon>Penicillium</taxon>
    </lineage>
</organism>
<dbReference type="GeneID" id="83207282"/>
<feature type="compositionally biased region" description="Pro residues" evidence="1">
    <location>
        <begin position="195"/>
        <end position="206"/>
    </location>
</feature>